<reference evidence="2 3" key="1">
    <citation type="submission" date="2019-07" db="EMBL/GenBank/DDBJ databases">
        <title>Finished genome of Venturia effusa.</title>
        <authorList>
            <person name="Young C.A."/>
            <person name="Cox M.P."/>
            <person name="Ganley A.R.D."/>
            <person name="David W.J."/>
        </authorList>
    </citation>
    <scope>NUCLEOTIDE SEQUENCE [LARGE SCALE GENOMIC DNA]</scope>
    <source>
        <strain evidence="3">albino</strain>
    </source>
</reference>
<evidence type="ECO:0000313" key="3">
    <source>
        <dbReference type="Proteomes" id="UP000316270"/>
    </source>
</evidence>
<dbReference type="Proteomes" id="UP000316270">
    <property type="component" value="Chromosome 6"/>
</dbReference>
<proteinExistence type="predicted"/>
<evidence type="ECO:0008006" key="4">
    <source>
        <dbReference type="Google" id="ProtNLM"/>
    </source>
</evidence>
<organism evidence="2 3">
    <name type="scientific">Venturia effusa</name>
    <dbReference type="NCBI Taxonomy" id="50376"/>
    <lineage>
        <taxon>Eukaryota</taxon>
        <taxon>Fungi</taxon>
        <taxon>Dikarya</taxon>
        <taxon>Ascomycota</taxon>
        <taxon>Pezizomycotina</taxon>
        <taxon>Dothideomycetes</taxon>
        <taxon>Pleosporomycetidae</taxon>
        <taxon>Venturiales</taxon>
        <taxon>Venturiaceae</taxon>
        <taxon>Venturia</taxon>
    </lineage>
</organism>
<feature type="region of interest" description="Disordered" evidence="1">
    <location>
        <begin position="432"/>
        <end position="454"/>
    </location>
</feature>
<keyword evidence="3" id="KW-1185">Reference proteome</keyword>
<name>A0A517L7D3_9PEZI</name>
<protein>
    <recommendedName>
        <fullName evidence="4">F-box domain-containing protein</fullName>
    </recommendedName>
</protein>
<accession>A0A517L7D3</accession>
<evidence type="ECO:0000313" key="2">
    <source>
        <dbReference type="EMBL" id="QDS71535.1"/>
    </source>
</evidence>
<dbReference type="EMBL" id="CP042190">
    <property type="protein sequence ID" value="QDS71535.1"/>
    <property type="molecule type" value="Genomic_DNA"/>
</dbReference>
<sequence>MAYALKNTVSQSHSLEKRRVKATIPTSLMTLPSELRNRICDFIFEIPHQQDEDPANLSNDHLSERFNLLLCSRQLRREQFEKLFAVDRFFQDFEALNAWICKGDALNPDLLPHVRHVGIQTGRTRRRNECSTAYHGLHIRTAFSRLPGLRTLHISSPFTLKSFVMNNEEVSGIMDSISEACPNLERLAFLVPSENLNFLHNLPNLHFLAIATPTFFDAEHFLSAMSALPGLSAFRIRDKSCSLAFTPSILGQMPPLKEIQLKDDMAHGRVVVPAMMGALLDRHGATVTSLHLEISRSAKAGTLNSIFATLPQLPRLSILKLWYDPDRREKEALETLTLSLSLLLRLEDLHLCFRFPKDVGSALAFQEIMKALQATGSGSWFGEYWVNEDGYVMDDGHSGWDQDHSHFFKYLVPTFQNSILFIVDQSVLPTPSANDDWEQLSEKTNLRPIPPSPH</sequence>
<dbReference type="InterPro" id="IPR032675">
    <property type="entry name" value="LRR_dom_sf"/>
</dbReference>
<evidence type="ECO:0000256" key="1">
    <source>
        <dbReference type="SAM" id="MobiDB-lite"/>
    </source>
</evidence>
<dbReference type="OrthoDB" id="10398934at2759"/>
<dbReference type="Gene3D" id="3.80.10.10">
    <property type="entry name" value="Ribonuclease Inhibitor"/>
    <property type="match status" value="1"/>
</dbReference>
<gene>
    <name evidence="2" type="ORF">FKW77_005288</name>
</gene>
<dbReference type="AlphaFoldDB" id="A0A517L7D3"/>
<dbReference type="SUPFAM" id="SSF52047">
    <property type="entry name" value="RNI-like"/>
    <property type="match status" value="1"/>
</dbReference>